<keyword evidence="2" id="KW-1185">Reference proteome</keyword>
<name>A0ABS4VTK9_9PSEU</name>
<evidence type="ECO:0008006" key="3">
    <source>
        <dbReference type="Google" id="ProtNLM"/>
    </source>
</evidence>
<reference evidence="1 2" key="1">
    <citation type="submission" date="2021-03" db="EMBL/GenBank/DDBJ databases">
        <title>Sequencing the genomes of 1000 actinobacteria strains.</title>
        <authorList>
            <person name="Klenk H.-P."/>
        </authorList>
    </citation>
    <scope>NUCLEOTIDE SEQUENCE [LARGE SCALE GENOMIC DNA]</scope>
    <source>
        <strain evidence="1 2">DSM 45256</strain>
    </source>
</reference>
<gene>
    <name evidence="1" type="ORF">JOF36_002945</name>
</gene>
<evidence type="ECO:0000313" key="1">
    <source>
        <dbReference type="EMBL" id="MBP2367249.1"/>
    </source>
</evidence>
<evidence type="ECO:0000313" key="2">
    <source>
        <dbReference type="Proteomes" id="UP001519295"/>
    </source>
</evidence>
<protein>
    <recommendedName>
        <fullName evidence="3">DDE superfamily endonuclease</fullName>
    </recommendedName>
</protein>
<organism evidence="1 2">
    <name type="scientific">Pseudonocardia parietis</name>
    <dbReference type="NCBI Taxonomy" id="570936"/>
    <lineage>
        <taxon>Bacteria</taxon>
        <taxon>Bacillati</taxon>
        <taxon>Actinomycetota</taxon>
        <taxon>Actinomycetes</taxon>
        <taxon>Pseudonocardiales</taxon>
        <taxon>Pseudonocardiaceae</taxon>
        <taxon>Pseudonocardia</taxon>
    </lineage>
</organism>
<dbReference type="Proteomes" id="UP001519295">
    <property type="component" value="Unassembled WGS sequence"/>
</dbReference>
<accession>A0ABS4VTK9</accession>
<sequence length="62" mass="6572">MRRRKYVLDQLGDDASGVFVVDETGFIKKGVRSAGVCGLGVSVDADRAPELHVRPLASAVSV</sequence>
<dbReference type="EMBL" id="JAGINU010000001">
    <property type="protein sequence ID" value="MBP2367249.1"/>
    <property type="molecule type" value="Genomic_DNA"/>
</dbReference>
<comment type="caution">
    <text evidence="1">The sequence shown here is derived from an EMBL/GenBank/DDBJ whole genome shotgun (WGS) entry which is preliminary data.</text>
</comment>
<proteinExistence type="predicted"/>